<comment type="caution">
    <text evidence="2">The sequence shown here is derived from an EMBL/GenBank/DDBJ whole genome shotgun (WGS) entry which is preliminary data.</text>
</comment>
<evidence type="ECO:0000313" key="2">
    <source>
        <dbReference type="EMBL" id="KAK1335672.1"/>
    </source>
</evidence>
<dbReference type="AlphaFoldDB" id="A0AA40LKL6"/>
<evidence type="ECO:0000256" key="1">
    <source>
        <dbReference type="SAM" id="MobiDB-lite"/>
    </source>
</evidence>
<feature type="region of interest" description="Disordered" evidence="1">
    <location>
        <begin position="1"/>
        <end position="49"/>
    </location>
</feature>
<dbReference type="EMBL" id="JAULJE010000013">
    <property type="protein sequence ID" value="KAK1335672.1"/>
    <property type="molecule type" value="Genomic_DNA"/>
</dbReference>
<proteinExistence type="predicted"/>
<keyword evidence="3" id="KW-1185">Reference proteome</keyword>
<evidence type="ECO:0000313" key="3">
    <source>
        <dbReference type="Proteomes" id="UP001177744"/>
    </source>
</evidence>
<name>A0AA40LKL6_CNENI</name>
<feature type="compositionally biased region" description="Basic and acidic residues" evidence="1">
    <location>
        <begin position="28"/>
        <end position="49"/>
    </location>
</feature>
<organism evidence="2 3">
    <name type="scientific">Cnephaeus nilssonii</name>
    <name type="common">Northern bat</name>
    <name type="synonym">Eptesicus nilssonii</name>
    <dbReference type="NCBI Taxonomy" id="3371016"/>
    <lineage>
        <taxon>Eukaryota</taxon>
        <taxon>Metazoa</taxon>
        <taxon>Chordata</taxon>
        <taxon>Craniata</taxon>
        <taxon>Vertebrata</taxon>
        <taxon>Euteleostomi</taxon>
        <taxon>Mammalia</taxon>
        <taxon>Eutheria</taxon>
        <taxon>Laurasiatheria</taxon>
        <taxon>Chiroptera</taxon>
        <taxon>Yangochiroptera</taxon>
        <taxon>Vespertilionidae</taxon>
        <taxon>Cnephaeus</taxon>
    </lineage>
</organism>
<gene>
    <name evidence="2" type="ORF">QTO34_003465</name>
</gene>
<sequence length="118" mass="13353">MFWAEHPGGHIVPGALTGRSNTCAEVGENGKQDHEHLKEDKDRKRENRAPTREFLSFSFRNNSSEKKLFSILDLKELVERQNFSTQVFKRSVNGNAWATLKADSGETFLTSVKALGSW</sequence>
<accession>A0AA40LKL6</accession>
<reference evidence="2" key="1">
    <citation type="submission" date="2023-06" db="EMBL/GenBank/DDBJ databases">
        <title>Reference genome for the Northern bat (Eptesicus nilssonii), a most northern bat species.</title>
        <authorList>
            <person name="Laine V.N."/>
            <person name="Pulliainen A.T."/>
            <person name="Lilley T.M."/>
        </authorList>
    </citation>
    <scope>NUCLEOTIDE SEQUENCE</scope>
    <source>
        <strain evidence="2">BLF_Eptnil</strain>
        <tissue evidence="2">Kidney</tissue>
    </source>
</reference>
<protein>
    <submittedName>
        <fullName evidence="2">Uncharacterized protein</fullName>
    </submittedName>
</protein>
<dbReference type="Proteomes" id="UP001177744">
    <property type="component" value="Unassembled WGS sequence"/>
</dbReference>